<evidence type="ECO:0000313" key="2">
    <source>
        <dbReference type="Proteomes" id="UP000006272"/>
    </source>
</evidence>
<dbReference type="AlphaFoldDB" id="K6H625"/>
<feature type="non-terminal residue" evidence="1">
    <location>
        <position position="44"/>
    </location>
</feature>
<organism evidence="1 2">
    <name type="scientific">Solidesulfovibrio magneticus str. Maddingley MBC34</name>
    <dbReference type="NCBI Taxonomy" id="1206767"/>
    <lineage>
        <taxon>Bacteria</taxon>
        <taxon>Pseudomonadati</taxon>
        <taxon>Thermodesulfobacteriota</taxon>
        <taxon>Desulfovibrionia</taxon>
        <taxon>Desulfovibrionales</taxon>
        <taxon>Desulfovibrionaceae</taxon>
        <taxon>Solidesulfovibrio</taxon>
    </lineage>
</organism>
<dbReference type="Proteomes" id="UP000006272">
    <property type="component" value="Unassembled WGS sequence"/>
</dbReference>
<gene>
    <name evidence="1" type="ORF">B193_3376</name>
</gene>
<sequence length="44" mass="4287">MTSLAASSLAGVPIPPVADAAGFLKAAMEGHGILPGEVILDGQL</sequence>
<name>K6H625_9BACT</name>
<dbReference type="EMBL" id="ALAO01000318">
    <property type="protein sequence ID" value="EKO37943.1"/>
    <property type="molecule type" value="Genomic_DNA"/>
</dbReference>
<protein>
    <submittedName>
        <fullName evidence="1">Uncharacterized protein</fullName>
    </submittedName>
</protein>
<proteinExistence type="predicted"/>
<comment type="caution">
    <text evidence="1">The sequence shown here is derived from an EMBL/GenBank/DDBJ whole genome shotgun (WGS) entry which is preliminary data.</text>
</comment>
<evidence type="ECO:0000313" key="1">
    <source>
        <dbReference type="EMBL" id="EKO37943.1"/>
    </source>
</evidence>
<accession>K6H625</accession>
<reference evidence="1 2" key="1">
    <citation type="submission" date="2012-07" db="EMBL/GenBank/DDBJ databases">
        <title>Draft genome sequence of Desulfovibrio magneticus str. Maddingley MBC34 obtained from a metagenomic sequence of a methanogenic enrichment isolated from coal-seam formation water in Victoria, Australia.</title>
        <authorList>
            <person name="Greenfield P."/>
            <person name="Hendry P."/>
            <person name="Li D."/>
            <person name="Rosewarne C.P."/>
            <person name="Tran-Dinh N."/>
            <person name="Elbourne L.D.H."/>
            <person name="Paulsen I.T."/>
            <person name="Midgley D.J."/>
        </authorList>
    </citation>
    <scope>NUCLEOTIDE SEQUENCE [LARGE SCALE GENOMIC DNA]</scope>
    <source>
        <strain evidence="2">Maddingley MBC34</strain>
    </source>
</reference>